<gene>
    <name evidence="2" type="ORF">BIN_B_04429</name>
</gene>
<dbReference type="AlphaFoldDB" id="A0A653F5W9"/>
<name>A0A653F5W9_MYCKA</name>
<reference evidence="2" key="1">
    <citation type="submission" date="2019-05" db="EMBL/GenBank/DDBJ databases">
        <authorList>
            <person name="Naeem R."/>
            <person name="Antony C."/>
            <person name="Guan Q."/>
        </authorList>
    </citation>
    <scope>NUCLEOTIDE SEQUENCE</scope>
    <source>
        <strain evidence="2">3</strain>
    </source>
</reference>
<feature type="region of interest" description="Disordered" evidence="1">
    <location>
        <begin position="1"/>
        <end position="34"/>
    </location>
</feature>
<dbReference type="EMBL" id="LR589364">
    <property type="protein sequence ID" value="VTP04372.1"/>
    <property type="molecule type" value="Genomic_DNA"/>
</dbReference>
<sequence length="103" mass="10405">MDAEAANPQRAGVAQDIWSRPARPVTGIMPPENTSCDITATTSSGMICSLDLAIADNASPSIAEATQVNATSANSSRPGLPNATAPCVGPPLPISTMIVTIAD</sequence>
<protein>
    <submittedName>
        <fullName evidence="2">Uncharacterized protein</fullName>
    </submittedName>
</protein>
<accession>A0A653F5W9</accession>
<evidence type="ECO:0000313" key="2">
    <source>
        <dbReference type="EMBL" id="VTP04372.1"/>
    </source>
</evidence>
<organism evidence="2">
    <name type="scientific">Mycobacterium kansasii</name>
    <dbReference type="NCBI Taxonomy" id="1768"/>
    <lineage>
        <taxon>Bacteria</taxon>
        <taxon>Bacillati</taxon>
        <taxon>Actinomycetota</taxon>
        <taxon>Actinomycetes</taxon>
        <taxon>Mycobacteriales</taxon>
        <taxon>Mycobacteriaceae</taxon>
        <taxon>Mycobacterium</taxon>
    </lineage>
</organism>
<evidence type="ECO:0000256" key="1">
    <source>
        <dbReference type="SAM" id="MobiDB-lite"/>
    </source>
</evidence>
<proteinExistence type="predicted"/>